<reference evidence="1" key="1">
    <citation type="submission" date="2021-03" db="EMBL/GenBank/DDBJ databases">
        <title>Draft genome sequence of rust myrtle Austropuccinia psidii MF-1, a brazilian biotype.</title>
        <authorList>
            <person name="Quecine M.C."/>
            <person name="Pachon D.M.R."/>
            <person name="Bonatelli M.L."/>
            <person name="Correr F.H."/>
            <person name="Franceschini L.M."/>
            <person name="Leite T.F."/>
            <person name="Margarido G.R.A."/>
            <person name="Almeida C.A."/>
            <person name="Ferrarezi J.A."/>
            <person name="Labate C.A."/>
        </authorList>
    </citation>
    <scope>NUCLEOTIDE SEQUENCE</scope>
    <source>
        <strain evidence="1">MF-1</strain>
    </source>
</reference>
<dbReference type="Proteomes" id="UP000765509">
    <property type="component" value="Unassembled WGS sequence"/>
</dbReference>
<name>A0A9Q3BWX4_9BASI</name>
<organism evidence="1 2">
    <name type="scientific">Austropuccinia psidii MF-1</name>
    <dbReference type="NCBI Taxonomy" id="1389203"/>
    <lineage>
        <taxon>Eukaryota</taxon>
        <taxon>Fungi</taxon>
        <taxon>Dikarya</taxon>
        <taxon>Basidiomycota</taxon>
        <taxon>Pucciniomycotina</taxon>
        <taxon>Pucciniomycetes</taxon>
        <taxon>Pucciniales</taxon>
        <taxon>Sphaerophragmiaceae</taxon>
        <taxon>Austropuccinia</taxon>
    </lineage>
</organism>
<proteinExistence type="predicted"/>
<accession>A0A9Q3BWX4</accession>
<evidence type="ECO:0000313" key="2">
    <source>
        <dbReference type="Proteomes" id="UP000765509"/>
    </source>
</evidence>
<dbReference type="EMBL" id="AVOT02003015">
    <property type="protein sequence ID" value="MBW0472230.1"/>
    <property type="molecule type" value="Genomic_DNA"/>
</dbReference>
<protein>
    <submittedName>
        <fullName evidence="1">Uncharacterized protein</fullName>
    </submittedName>
</protein>
<evidence type="ECO:0000313" key="1">
    <source>
        <dbReference type="EMBL" id="MBW0472230.1"/>
    </source>
</evidence>
<sequence length="143" mass="16297">MATKNTVTNLKSAIGSTCTNEILITIFFHHQNKKHFYEILNAMDTKVSIKKSIHVKSNDILQIAQRFQQQATNLPLNSQPIIMAASTSRQQTLARTINQGHQPGNSNTPNWAQTPTNHIPISQQSKSWERHFLSPQFPCLHYY</sequence>
<gene>
    <name evidence="1" type="ORF">O181_011945</name>
</gene>
<comment type="caution">
    <text evidence="1">The sequence shown here is derived from an EMBL/GenBank/DDBJ whole genome shotgun (WGS) entry which is preliminary data.</text>
</comment>
<dbReference type="AlphaFoldDB" id="A0A9Q3BWX4"/>
<keyword evidence="2" id="KW-1185">Reference proteome</keyword>